<organism evidence="6 7">
    <name type="scientific">Rotaria sordida</name>
    <dbReference type="NCBI Taxonomy" id="392033"/>
    <lineage>
        <taxon>Eukaryota</taxon>
        <taxon>Metazoa</taxon>
        <taxon>Spiralia</taxon>
        <taxon>Gnathifera</taxon>
        <taxon>Rotifera</taxon>
        <taxon>Eurotatoria</taxon>
        <taxon>Bdelloidea</taxon>
        <taxon>Philodinida</taxon>
        <taxon>Philodinidae</taxon>
        <taxon>Rotaria</taxon>
    </lineage>
</organism>
<evidence type="ECO:0000256" key="4">
    <source>
        <dbReference type="SAM" id="Phobius"/>
    </source>
</evidence>
<keyword evidence="4" id="KW-1133">Transmembrane helix</keyword>
<dbReference type="PROSITE" id="PS50089">
    <property type="entry name" value="ZF_RING_2"/>
    <property type="match status" value="1"/>
</dbReference>
<keyword evidence="4" id="KW-0812">Transmembrane</keyword>
<evidence type="ECO:0000313" key="6">
    <source>
        <dbReference type="EMBL" id="CAF0898441.1"/>
    </source>
</evidence>
<feature type="transmembrane region" description="Helical" evidence="4">
    <location>
        <begin position="56"/>
        <end position="76"/>
    </location>
</feature>
<protein>
    <recommendedName>
        <fullName evidence="5">RING-type domain-containing protein</fullName>
    </recommendedName>
</protein>
<evidence type="ECO:0000259" key="5">
    <source>
        <dbReference type="PROSITE" id="PS50089"/>
    </source>
</evidence>
<dbReference type="InterPro" id="IPR013083">
    <property type="entry name" value="Znf_RING/FYVE/PHD"/>
</dbReference>
<evidence type="ECO:0000256" key="2">
    <source>
        <dbReference type="ARBA" id="ARBA00022833"/>
    </source>
</evidence>
<dbReference type="Proteomes" id="UP000663889">
    <property type="component" value="Unassembled WGS sequence"/>
</dbReference>
<feature type="domain" description="RING-type" evidence="5">
    <location>
        <begin position="449"/>
        <end position="492"/>
    </location>
</feature>
<evidence type="ECO:0000256" key="3">
    <source>
        <dbReference type="PROSITE-ProRule" id="PRU00175"/>
    </source>
</evidence>
<dbReference type="Gene3D" id="3.30.40.10">
    <property type="entry name" value="Zinc/RING finger domain, C3HC4 (zinc finger)"/>
    <property type="match status" value="1"/>
</dbReference>
<dbReference type="InterPro" id="IPR001841">
    <property type="entry name" value="Znf_RING"/>
</dbReference>
<dbReference type="Pfam" id="PF13639">
    <property type="entry name" value="zf-RING_2"/>
    <property type="match status" value="1"/>
</dbReference>
<accession>A0A813ZHL2</accession>
<dbReference type="GO" id="GO:0008270">
    <property type="term" value="F:zinc ion binding"/>
    <property type="evidence" value="ECO:0007669"/>
    <property type="project" value="UniProtKB-KW"/>
</dbReference>
<comment type="caution">
    <text evidence="6">The sequence shown here is derived from an EMBL/GenBank/DDBJ whole genome shotgun (WGS) entry which is preliminary data.</text>
</comment>
<keyword evidence="4" id="KW-0472">Membrane</keyword>
<keyword evidence="1 3" id="KW-0863">Zinc-finger</keyword>
<name>A0A813ZHL2_9BILA</name>
<keyword evidence="1 3" id="KW-0479">Metal-binding</keyword>
<reference evidence="6" key="1">
    <citation type="submission" date="2021-02" db="EMBL/GenBank/DDBJ databases">
        <authorList>
            <person name="Nowell W R."/>
        </authorList>
    </citation>
    <scope>NUCLEOTIDE SEQUENCE</scope>
</reference>
<dbReference type="AlphaFoldDB" id="A0A813ZHL2"/>
<dbReference type="EMBL" id="CAJNOU010000169">
    <property type="protein sequence ID" value="CAF0898441.1"/>
    <property type="molecule type" value="Genomic_DNA"/>
</dbReference>
<keyword evidence="2" id="KW-0862">Zinc</keyword>
<evidence type="ECO:0000256" key="1">
    <source>
        <dbReference type="ARBA" id="ARBA00022771"/>
    </source>
</evidence>
<dbReference type="SUPFAM" id="SSF57850">
    <property type="entry name" value="RING/U-box"/>
    <property type="match status" value="1"/>
</dbReference>
<sequence>MTENTEKPKQTSFHLHSFRNRHLYPASDYPITHLLDRLNIDRLSLKQISYVKHFKYPLILLLVCILIGTIFFRLHIQVYNTIFGPFYFNQEQFVEYVNRYEKDQSILSQFWKIEYIQVELNENNIQNPLSKYDTIRRFSNPRTRLNHIATYKRIKHPAIYVKLPTHSRTQFHARHRFHFQSYSIRTLQCIVRNLPLGSIDTYRTWIEKSEYVQHINKEYAKNSTEFNKAVLTKCGILIGYLYRPIKNLVIIQNDYDQLFVVILKVNLSESLDVHDESSPFIICPVTDIRKITQYGGICYGKDLSWIHWPTVEMSEQNYTEWLHEKLMEISDVYKRRYEERLRNERDDEMPSYFTDQSLESGITRRRHASQHNLRVKEEAGDDYKLSQLIREENNIQRLKIERQSITENIENLWEPISPATAEFIAKFRLEHERERKLVDMEMVKKQIECTLCQEDLKLNDSYAIWPCPGAHLFHYDCMLKSLRMRNACPNCRHEVEGVPIASTRAVLGRFLSRTNNNSTAGKSASTTPVLSDTIKKRAQRFGNISQAAKATTINEQKLKRTERFKPITNA</sequence>
<evidence type="ECO:0000313" key="7">
    <source>
        <dbReference type="Proteomes" id="UP000663889"/>
    </source>
</evidence>
<gene>
    <name evidence="6" type="ORF">SEV965_LOCUS5509</name>
</gene>
<proteinExistence type="predicted"/>